<reference evidence="2 3" key="1">
    <citation type="submission" date="2018-01" db="EMBL/GenBank/DDBJ databases">
        <title>Genomic Encyclopedia of Type Strains, Phase I: the one thousand microbial genomes (KMG-I) project.</title>
        <authorList>
            <person name="Goeker M."/>
        </authorList>
    </citation>
    <scope>NUCLEOTIDE SEQUENCE [LARGE SCALE GENOMIC DNA]</scope>
    <source>
        <strain evidence="2 3">DSM 17960</strain>
    </source>
</reference>
<dbReference type="AlphaFoldDB" id="A0A2S4NC60"/>
<comment type="caution">
    <text evidence="2">The sequence shown here is derived from an EMBL/GenBank/DDBJ whole genome shotgun (WGS) entry which is preliminary data.</text>
</comment>
<name>A0A2S4NC60_9FLAO</name>
<keyword evidence="1" id="KW-0732">Signal</keyword>
<sequence length="276" mass="30636">MNKSYFFGLFFIFMALFSCNAPNVIENIPSDSETAPPISGYFKKRVLIEDYTGTWCGNCTRVAYAIDQVFTKTDKAVSVAIHNGNDPYHFAGIQPLKELILPNSDLELPQSRLNRTIVWTSPEPSNVQQALDLTGNNSGLGLALNSTVTNGNINLDVTIKFAQNYSNLKLVVYLLEDHLIYMQRNYTSYYNGVNPIPNFEHNHVLRQSVTNILGDPLLGSFTTGTSVTKSFSFPVPANVSNPENISFAAFVVNENNVVVNVRNAHKGESQSFEQNP</sequence>
<dbReference type="Proteomes" id="UP000237056">
    <property type="component" value="Unassembled WGS sequence"/>
</dbReference>
<dbReference type="OrthoDB" id="1081990at2"/>
<evidence type="ECO:0000313" key="2">
    <source>
        <dbReference type="EMBL" id="POS03023.1"/>
    </source>
</evidence>
<feature type="signal peptide" evidence="1">
    <location>
        <begin position="1"/>
        <end position="20"/>
    </location>
</feature>
<keyword evidence="3" id="KW-1185">Reference proteome</keyword>
<dbReference type="PROSITE" id="PS51257">
    <property type="entry name" value="PROKAR_LIPOPROTEIN"/>
    <property type="match status" value="1"/>
</dbReference>
<evidence type="ECO:0000313" key="3">
    <source>
        <dbReference type="Proteomes" id="UP000237056"/>
    </source>
</evidence>
<dbReference type="Gene3D" id="2.60.40.10">
    <property type="entry name" value="Immunoglobulins"/>
    <property type="match status" value="1"/>
</dbReference>
<accession>A0A2S4NC60</accession>
<feature type="chain" id="PRO_5015583555" evidence="1">
    <location>
        <begin position="21"/>
        <end position="276"/>
    </location>
</feature>
<proteinExistence type="predicted"/>
<dbReference type="EMBL" id="PQNY01000001">
    <property type="protein sequence ID" value="POS03023.1"/>
    <property type="molecule type" value="Genomic_DNA"/>
</dbReference>
<dbReference type="InterPro" id="IPR036249">
    <property type="entry name" value="Thioredoxin-like_sf"/>
</dbReference>
<gene>
    <name evidence="2" type="ORF">Q361_101122</name>
</gene>
<dbReference type="InterPro" id="IPR013783">
    <property type="entry name" value="Ig-like_fold"/>
</dbReference>
<protein>
    <submittedName>
        <fullName evidence="2">Outer membrane protein Omp28</fullName>
    </submittedName>
</protein>
<dbReference type="SUPFAM" id="SSF52833">
    <property type="entry name" value="Thioredoxin-like"/>
    <property type="match status" value="1"/>
</dbReference>
<dbReference type="Pfam" id="PF11551">
    <property type="entry name" value="Omp28"/>
    <property type="match status" value="1"/>
</dbReference>
<dbReference type="RefSeq" id="WP_103724770.1">
    <property type="nucleotide sequence ID" value="NZ_PQNY01000001.1"/>
</dbReference>
<organism evidence="2 3">
    <name type="scientific">Flavobacterium croceum DSM 17960</name>
    <dbReference type="NCBI Taxonomy" id="1121886"/>
    <lineage>
        <taxon>Bacteria</taxon>
        <taxon>Pseudomonadati</taxon>
        <taxon>Bacteroidota</taxon>
        <taxon>Flavobacteriia</taxon>
        <taxon>Flavobacteriales</taxon>
        <taxon>Flavobacteriaceae</taxon>
        <taxon>Flavobacterium</taxon>
    </lineage>
</organism>
<evidence type="ECO:0000256" key="1">
    <source>
        <dbReference type="SAM" id="SignalP"/>
    </source>
</evidence>
<dbReference type="InterPro" id="IPR021615">
    <property type="entry name" value="Omp28"/>
</dbReference>